<feature type="compositionally biased region" description="Polar residues" evidence="7">
    <location>
        <begin position="1200"/>
        <end position="1214"/>
    </location>
</feature>
<keyword evidence="3" id="KW-0808">Transferase</keyword>
<dbReference type="EMBL" id="LSYV01000003">
    <property type="protein sequence ID" value="KXZ55666.1"/>
    <property type="molecule type" value="Genomic_DNA"/>
</dbReference>
<evidence type="ECO:0000256" key="7">
    <source>
        <dbReference type="SAM" id="MobiDB-lite"/>
    </source>
</evidence>
<feature type="compositionally biased region" description="Gly residues" evidence="7">
    <location>
        <begin position="1381"/>
        <end position="1390"/>
    </location>
</feature>
<organism evidence="10 11">
    <name type="scientific">Gonium pectorale</name>
    <name type="common">Green alga</name>
    <dbReference type="NCBI Taxonomy" id="33097"/>
    <lineage>
        <taxon>Eukaryota</taxon>
        <taxon>Viridiplantae</taxon>
        <taxon>Chlorophyta</taxon>
        <taxon>core chlorophytes</taxon>
        <taxon>Chlorophyceae</taxon>
        <taxon>CS clade</taxon>
        <taxon>Chlamydomonadales</taxon>
        <taxon>Volvocaceae</taxon>
        <taxon>Gonium</taxon>
    </lineage>
</organism>
<dbReference type="InterPro" id="IPR000014">
    <property type="entry name" value="PAS"/>
</dbReference>
<dbReference type="Pfam" id="PF13426">
    <property type="entry name" value="PAS_9"/>
    <property type="match status" value="1"/>
</dbReference>
<keyword evidence="5" id="KW-0418">Kinase</keyword>
<name>A0A150H0H0_GONPE</name>
<keyword evidence="1" id="KW-0675">Receptor</keyword>
<keyword evidence="8" id="KW-1133">Transmembrane helix</keyword>
<evidence type="ECO:0000259" key="9">
    <source>
        <dbReference type="PROSITE" id="PS50112"/>
    </source>
</evidence>
<feature type="transmembrane region" description="Helical" evidence="8">
    <location>
        <begin position="2072"/>
        <end position="2094"/>
    </location>
</feature>
<dbReference type="PANTHER" id="PTHR31600">
    <property type="entry name" value="TINY MACROCYSTS PROTEIN B-RELATED"/>
    <property type="match status" value="1"/>
</dbReference>
<dbReference type="GO" id="GO:0005524">
    <property type="term" value="F:ATP binding"/>
    <property type="evidence" value="ECO:0007669"/>
    <property type="project" value="UniProtKB-KW"/>
</dbReference>
<dbReference type="PROSITE" id="PS50112">
    <property type="entry name" value="PAS"/>
    <property type="match status" value="1"/>
</dbReference>
<dbReference type="CDD" id="cd00130">
    <property type="entry name" value="PAS"/>
    <property type="match status" value="1"/>
</dbReference>
<evidence type="ECO:0000313" key="11">
    <source>
        <dbReference type="Proteomes" id="UP000075714"/>
    </source>
</evidence>
<dbReference type="InterPro" id="IPR052994">
    <property type="entry name" value="Tiny_macrocysts_regulators"/>
</dbReference>
<feature type="transmembrane region" description="Helical" evidence="8">
    <location>
        <begin position="1659"/>
        <end position="1681"/>
    </location>
</feature>
<keyword evidence="6" id="KW-0067">ATP-binding</keyword>
<evidence type="ECO:0000256" key="5">
    <source>
        <dbReference type="ARBA" id="ARBA00022777"/>
    </source>
</evidence>
<dbReference type="SMART" id="SM00091">
    <property type="entry name" value="PAS"/>
    <property type="match status" value="3"/>
</dbReference>
<feature type="region of interest" description="Disordered" evidence="7">
    <location>
        <begin position="1199"/>
        <end position="1219"/>
    </location>
</feature>
<protein>
    <recommendedName>
        <fullName evidence="9">PAS domain-containing protein</fullName>
    </recommendedName>
</protein>
<keyword evidence="2" id="KW-0716">Sensory transduction</keyword>
<dbReference type="SUPFAM" id="SSF55785">
    <property type="entry name" value="PYP-like sensor domain (PAS domain)"/>
    <property type="match status" value="1"/>
</dbReference>
<dbReference type="Gene3D" id="3.30.450.20">
    <property type="entry name" value="PAS domain"/>
    <property type="match status" value="1"/>
</dbReference>
<keyword evidence="1" id="KW-0600">Photoreceptor protein</keyword>
<evidence type="ECO:0000256" key="8">
    <source>
        <dbReference type="SAM" id="Phobius"/>
    </source>
</evidence>
<evidence type="ECO:0000256" key="3">
    <source>
        <dbReference type="ARBA" id="ARBA00022679"/>
    </source>
</evidence>
<comment type="caution">
    <text evidence="10">The sequence shown here is derived from an EMBL/GenBank/DDBJ whole genome shotgun (WGS) entry which is preliminary data.</text>
</comment>
<keyword evidence="11" id="KW-1185">Reference proteome</keyword>
<dbReference type="FunFam" id="3.30.450.20:FF:000060">
    <property type="entry name" value="Sensor protein FixL"/>
    <property type="match status" value="1"/>
</dbReference>
<feature type="domain" description="PAS" evidence="9">
    <location>
        <begin position="827"/>
        <end position="870"/>
    </location>
</feature>
<reference evidence="11" key="1">
    <citation type="journal article" date="2016" name="Nat. Commun.">
        <title>The Gonium pectorale genome demonstrates co-option of cell cycle regulation during the evolution of multicellularity.</title>
        <authorList>
            <person name="Hanschen E.R."/>
            <person name="Marriage T.N."/>
            <person name="Ferris P.J."/>
            <person name="Hamaji T."/>
            <person name="Toyoda A."/>
            <person name="Fujiyama A."/>
            <person name="Neme R."/>
            <person name="Noguchi H."/>
            <person name="Minakuchi Y."/>
            <person name="Suzuki M."/>
            <person name="Kawai-Toyooka H."/>
            <person name="Smith D.R."/>
            <person name="Sparks H."/>
            <person name="Anderson J."/>
            <person name="Bakaric R."/>
            <person name="Luria V."/>
            <person name="Karger A."/>
            <person name="Kirschner M.W."/>
            <person name="Durand P.M."/>
            <person name="Michod R.E."/>
            <person name="Nozaki H."/>
            <person name="Olson B.J."/>
        </authorList>
    </citation>
    <scope>NUCLEOTIDE SEQUENCE [LARGE SCALE GENOMIC DNA]</scope>
    <source>
        <strain evidence="11">NIES-2863</strain>
    </source>
</reference>
<feature type="region of interest" description="Disordered" evidence="7">
    <location>
        <begin position="2150"/>
        <end position="2173"/>
    </location>
</feature>
<evidence type="ECO:0000256" key="4">
    <source>
        <dbReference type="ARBA" id="ARBA00022741"/>
    </source>
</evidence>
<dbReference type="OrthoDB" id="545912at2759"/>
<keyword evidence="8" id="KW-0472">Membrane</keyword>
<feature type="transmembrane region" description="Helical" evidence="8">
    <location>
        <begin position="1856"/>
        <end position="1878"/>
    </location>
</feature>
<dbReference type="NCBIfam" id="TIGR00229">
    <property type="entry name" value="sensory_box"/>
    <property type="match status" value="1"/>
</dbReference>
<accession>A0A150H0H0</accession>
<keyword evidence="8" id="KW-0812">Transmembrane</keyword>
<dbReference type="Proteomes" id="UP000075714">
    <property type="component" value="Unassembled WGS sequence"/>
</dbReference>
<evidence type="ECO:0000313" key="10">
    <source>
        <dbReference type="EMBL" id="KXZ55666.1"/>
    </source>
</evidence>
<feature type="region of interest" description="Disordered" evidence="7">
    <location>
        <begin position="1330"/>
        <end position="1414"/>
    </location>
</feature>
<feature type="region of interest" description="Disordered" evidence="7">
    <location>
        <begin position="1781"/>
        <end position="1812"/>
    </location>
</feature>
<dbReference type="PANTHER" id="PTHR31600:SF2">
    <property type="entry name" value="GAMETE ENRICHED GENE 10 PROTEIN-RELATED"/>
    <property type="match status" value="1"/>
</dbReference>
<feature type="transmembrane region" description="Helical" evidence="8">
    <location>
        <begin position="83"/>
        <end position="106"/>
    </location>
</feature>
<dbReference type="Pfam" id="PF25474">
    <property type="entry name" value="TPR_TmcB"/>
    <property type="match status" value="1"/>
</dbReference>
<feature type="transmembrane region" description="Helical" evidence="8">
    <location>
        <begin position="118"/>
        <end position="141"/>
    </location>
</feature>
<evidence type="ECO:0000256" key="1">
    <source>
        <dbReference type="ARBA" id="ARBA00022543"/>
    </source>
</evidence>
<keyword evidence="4" id="KW-0547">Nucleotide-binding</keyword>
<feature type="compositionally biased region" description="Pro residues" evidence="7">
    <location>
        <begin position="1341"/>
        <end position="1356"/>
    </location>
</feature>
<dbReference type="GO" id="GO:0009881">
    <property type="term" value="F:photoreceptor activity"/>
    <property type="evidence" value="ECO:0007669"/>
    <property type="project" value="UniProtKB-KW"/>
</dbReference>
<proteinExistence type="predicted"/>
<dbReference type="InterPro" id="IPR057352">
    <property type="entry name" value="TPR_TmcB/C"/>
</dbReference>
<dbReference type="InterPro" id="IPR035965">
    <property type="entry name" value="PAS-like_dom_sf"/>
</dbReference>
<feature type="transmembrane region" description="Helical" evidence="8">
    <location>
        <begin position="51"/>
        <end position="71"/>
    </location>
</feature>
<gene>
    <name evidence="10" type="ORF">GPECTOR_2g1216</name>
</gene>
<sequence length="2173" mass="232591">MATCQVVSEMELNPLTRNYMAIAHTRVEGLGFAIKVVVTIASVTIASSTKWLSLVNLFFFALLFYLSVKWVPFIYSALNYVRCASYATVLYCSVLLAVLAFGTPGLEDQASGFRNRMTWALFTGMAPAAVAGALACHLRLLHFRKNVQSRFRDTDPSAGSKSIYRFSDAREVEIAARCCRRWVDEDTLEPEAVALSEAIIKAGMLQLPQDPREDGFQMIILYSSFLIDVQGSYQSGYTQLQTAKKQSPGLLERFAIFSREQEHAQKASGANNGGGDSAVDLVSYVEFQRNHRLVVRAHREALLAMRSFWALLLRTKVDFNHLSKALHRIEVTVKSAERAYRGVLARHGSSARLLRLYGRFLETVKFDPWSASKWYSEADRLDEEAEHAKEALQLGGMETLLPQGASAERGLAEMEGVAFICINAQGVIQVASPEAHSLLGYGKNELKGKDVGLIMPPPFGDRHAAYVRNHIETGRAFLLDRITEVVVLSKTKKVIPVKLRITKVSGLNEDSVFLGVLEPVTPPPNEARAWVLSSGVIVAADDRFCDWLGYELSALAGTELDSLLLEPDIVMRVHGPLKEGKLGGPGAVHGEKHAPAVTATGESSSAKSVVHLVRAAWRHKYIPEPLEFETVLQPGAFGSVKVHSVLLHRSSPPEEYSLPPGPPEAGLGLGHVSYAPESYGSKGQDLAAFAPRGGFQCADMLLVTDVKGRVRHVTASLAAALGRSAEAIRLGGMAMLIPEPANILHGPWLQELGNPQSAGSTDPPPPLSCRRGVAVSLCTHSEEQGPGTRPFRLSVSHRLAEGGGSKIHVVSLVPITTEQALCERRLVLNVDLAGTILSADDNTAPELFGTRPQALVGRSVAQIIDVFRPDAHDQELLGPEAAAALSPNGAPLRLSPSATEALLGVPGEGTDVLEGTAMIAQAAFARRLTKALLELARRSSETPGCSWRVGVHVPPDEAARQELEQLAALLGPSDAELAAHFLGAKTVPAVMRVRLAVRRTGPSGSAFLMLRPSAPSVAQPGFLRWLYDDDASCLMAPEFCGGRRQDLLVPAVAVASIPGAGASGLHLVSPGGAGDTALLMSHAHSGEQPPHGLLLGSAAAEAAGGDAAAYAPRRAYTITGVNSMAMVDRSAAAAGSPYTHHSVTGIGAIDARGPGKKQPPALAGLLTPSVKPPQQPQAQAQPVLQAGVSAVRISALRGATANNGNGPQTPSRLSVATAPTAPGPARAISPMIATGEPDGFFQKITGQLSGLSDMAYEQSVRPAGQSVAAIPEDEAVIGDAGGLEPLPTKASPLPGSHGIVRARGEINPRSLQPQLSKLDAKRHNMVHNWVLHGQGPGANPQDPPQLPHVPDPPPTQGSPGDLSREGSDGSRAGELTEDGTPAGGGGGVDGRGQTAERRTTGSGSGGGEGATDTEMESEAGALVANYSVGKRFKKLHKMLTSPVAEKSALQLRWHAMGVVAALLAAHTATFVLLLTQLLTQQADVEDLNSVAMASRRVHEISINGRMLDRLYSGNSYVEGIPNFGESLNASIADIYDDLDFLADSMKEIWDLPNLNVTVYYDANDPSDPSKIASSGALPPPTTVLMGLWDLGNLFVSKAYDLHNNGPYTVQKGANYTNWSTWRFIRDNGLTVVFPAYQVTLDALVQLTVAKSRTIYKIQLIVLCLEGGLLCMLACAYIWYVANKFSQRRHKLYNVFVQIPLGVTRGLANMSLKLEATEEDEEEEHMQAVQDQITREAPGGLDGNFLTDGAIKAAASGPSHNNVLQFEQPSIRQRKRSGNINFGFQGLSGRPGEDDDADAPTREASGTADGAHGSRSWITLNVFDALAFWRGRAKVSPHQQAKAAGRTKRRLVPSQRLAYSLVLPFILWGLIIIIINLVGCNTLEAMTAPIATLNLVNSVLVRAHRLFFYVLEVAAAHSVEACTFFKTVLNAELKDFHLEYATMLYGNEAAPDSVIPHYRLAETGVVFGGFKRPAHVLYKTRDCLCNNVEICAAPDHYIYEVTRNGLDVLLKMQSSYIESLILQPPEASGMNSTEFRAIWSTAQTDVECGVTMMSNVFLDEVQGSYRQVLVQQVIMFSIAWVWGLAFLVLQLRPLLRKSHNEMRRIAELLSQLPGEVDCEALVTAVILGEQGTATHAAGLGKYSMSGFGGASGNGGSPSGAGGTSSKLGGKLPSV</sequence>
<evidence type="ECO:0000256" key="2">
    <source>
        <dbReference type="ARBA" id="ARBA00022606"/>
    </source>
</evidence>
<evidence type="ECO:0000256" key="6">
    <source>
        <dbReference type="ARBA" id="ARBA00022840"/>
    </source>
</evidence>
<keyword evidence="1" id="KW-0157">Chromophore</keyword>
<feature type="compositionally biased region" description="Gly residues" evidence="7">
    <location>
        <begin position="2150"/>
        <end position="2161"/>
    </location>
</feature>
<dbReference type="GO" id="GO:0016301">
    <property type="term" value="F:kinase activity"/>
    <property type="evidence" value="ECO:0007669"/>
    <property type="project" value="UniProtKB-KW"/>
</dbReference>